<gene>
    <name evidence="1" type="ORF">Pcatena_04360</name>
</gene>
<name>A0A3G9K7R9_9ACTN</name>
<dbReference type="AlphaFoldDB" id="A0A3G9K7R9"/>
<keyword evidence="2" id="KW-1185">Reference proteome</keyword>
<evidence type="ECO:0000313" key="2">
    <source>
        <dbReference type="Proteomes" id="UP000273154"/>
    </source>
</evidence>
<evidence type="ECO:0000313" key="1">
    <source>
        <dbReference type="EMBL" id="BBH49849.1"/>
    </source>
</evidence>
<dbReference type="GeneID" id="88848580"/>
<dbReference type="EMBL" id="AP019367">
    <property type="protein sequence ID" value="BBH49849.1"/>
    <property type="molecule type" value="Genomic_DNA"/>
</dbReference>
<sequence>MSRERCGTCSRWMWVCEDRFGDMQGVCSLAMERESGGLRLPVETLAWARAHLLGAWRRPCDEWEAARDGA</sequence>
<accession>A0A3G9K7R9</accession>
<proteinExistence type="predicted"/>
<reference evidence="2" key="1">
    <citation type="submission" date="2018-11" db="EMBL/GenBank/DDBJ databases">
        <title>Comparative genomics of Parolsenella catena and Libanicoccus massiliensis: Reclassification of Libanicoccus massiliensis as Parolsenella massiliensis comb. nov.</title>
        <authorList>
            <person name="Sakamoto M."/>
            <person name="Ikeyama N."/>
            <person name="Murakami T."/>
            <person name="Mori H."/>
            <person name="Yuki M."/>
            <person name="Ohkuma M."/>
        </authorList>
    </citation>
    <scope>NUCLEOTIDE SEQUENCE [LARGE SCALE GENOMIC DNA]</scope>
    <source>
        <strain evidence="2">JCM 31932</strain>
    </source>
</reference>
<dbReference type="KEGG" id="pcat:Pcatena_04360"/>
<organism evidence="1 2">
    <name type="scientific">Parolsenella catena</name>
    <dbReference type="NCBI Taxonomy" id="2003188"/>
    <lineage>
        <taxon>Bacteria</taxon>
        <taxon>Bacillati</taxon>
        <taxon>Actinomycetota</taxon>
        <taxon>Coriobacteriia</taxon>
        <taxon>Coriobacteriales</taxon>
        <taxon>Atopobiaceae</taxon>
        <taxon>Parolsenella</taxon>
    </lineage>
</organism>
<protein>
    <submittedName>
        <fullName evidence="1">Uncharacterized protein</fullName>
    </submittedName>
</protein>
<dbReference type="RefSeq" id="WP_126421231.1">
    <property type="nucleotide sequence ID" value="NZ_AP019367.1"/>
</dbReference>
<dbReference type="Proteomes" id="UP000273154">
    <property type="component" value="Chromosome"/>
</dbReference>